<dbReference type="SUPFAM" id="SSF46785">
    <property type="entry name" value="Winged helix' DNA-binding domain"/>
    <property type="match status" value="1"/>
</dbReference>
<evidence type="ECO:0000259" key="2">
    <source>
        <dbReference type="Pfam" id="PF25213"/>
    </source>
</evidence>
<dbReference type="Proteomes" id="UP001154061">
    <property type="component" value="Unassembled WGS sequence"/>
</dbReference>
<feature type="domain" description="Methanogenesis regulatory protein FilR1 middle" evidence="1">
    <location>
        <begin position="128"/>
        <end position="254"/>
    </location>
</feature>
<evidence type="ECO:0000313" key="3">
    <source>
        <dbReference type="EMBL" id="MDF9746744.1"/>
    </source>
</evidence>
<dbReference type="AlphaFoldDB" id="A0A9Q4Q130"/>
<dbReference type="InterPro" id="IPR036388">
    <property type="entry name" value="WH-like_DNA-bd_sf"/>
</dbReference>
<evidence type="ECO:0000313" key="4">
    <source>
        <dbReference type="Proteomes" id="UP001154061"/>
    </source>
</evidence>
<dbReference type="Pfam" id="PF08350">
    <property type="entry name" value="FilR1_middle"/>
    <property type="match status" value="1"/>
</dbReference>
<dbReference type="Gene3D" id="1.10.10.10">
    <property type="entry name" value="Winged helix-like DNA-binding domain superfamily/Winged helix DNA-binding domain"/>
    <property type="match status" value="1"/>
</dbReference>
<dbReference type="Pfam" id="PF25213">
    <property type="entry name" value="HVO_A0261_N"/>
    <property type="match status" value="1"/>
</dbReference>
<feature type="domain" description="HVO-A0261-like N-terminal" evidence="2">
    <location>
        <begin position="10"/>
        <end position="94"/>
    </location>
</feature>
<name>A0A9Q4Q130_9EURY</name>
<reference evidence="3" key="1">
    <citation type="submission" date="2022-06" db="EMBL/GenBank/DDBJ databases">
        <title>Natrinema sp. a new haloarchaeum isolate from saline soil.</title>
        <authorList>
            <person name="Strakova D."/>
            <person name="Galisteo C."/>
            <person name="Sanchez-Porro C."/>
            <person name="Ventosa A."/>
        </authorList>
    </citation>
    <scope>NUCLEOTIDE SEQUENCE</scope>
    <source>
        <strain evidence="3">S1CR25-10</strain>
    </source>
</reference>
<organism evidence="3 4">
    <name type="scientific">Natrinema salsiterrestre</name>
    <dbReference type="NCBI Taxonomy" id="2950540"/>
    <lineage>
        <taxon>Archaea</taxon>
        <taxon>Methanobacteriati</taxon>
        <taxon>Methanobacteriota</taxon>
        <taxon>Stenosarchaea group</taxon>
        <taxon>Halobacteria</taxon>
        <taxon>Halobacteriales</taxon>
        <taxon>Natrialbaceae</taxon>
        <taxon>Natrinema</taxon>
    </lineage>
</organism>
<evidence type="ECO:0000259" key="1">
    <source>
        <dbReference type="Pfam" id="PF08350"/>
    </source>
</evidence>
<sequence>MSDRNGLAIETLEYVSRSQNRVRILETLSAEGAVSRESLMAETGVVRTTLQRNLIGLAERGLIRERDRRYELTSAGSLVAAGLSTALERVGAAVRLRPVLERLPADALGFDPNRLADATVVESTPANPYGPVERHVASLSGVEHARLALPATGANQLEQSRRAIDSGAVFEVVVTEAVAETVRTDPLVSDSFAAIADADSMTVSVAEDGISFYLGVLDETVQIAVYDENGVPTALLESTDKRVREWAIDRFDALERRSEPIDIAE</sequence>
<dbReference type="EMBL" id="JAMQOT010000005">
    <property type="protein sequence ID" value="MDF9746744.1"/>
    <property type="molecule type" value="Genomic_DNA"/>
</dbReference>
<protein>
    <submittedName>
        <fullName evidence="3">Transcriptional regulator</fullName>
    </submittedName>
</protein>
<dbReference type="RefSeq" id="WP_277522287.1">
    <property type="nucleotide sequence ID" value="NZ_JAMQOT010000005.1"/>
</dbReference>
<dbReference type="InterPro" id="IPR057527">
    <property type="entry name" value="HVO_A0261-like_N"/>
</dbReference>
<proteinExistence type="predicted"/>
<keyword evidence="4" id="KW-1185">Reference proteome</keyword>
<accession>A0A9Q4Q130</accession>
<dbReference type="InterPro" id="IPR036390">
    <property type="entry name" value="WH_DNA-bd_sf"/>
</dbReference>
<comment type="caution">
    <text evidence="3">The sequence shown here is derived from an EMBL/GenBank/DDBJ whole genome shotgun (WGS) entry which is preliminary data.</text>
</comment>
<gene>
    <name evidence="3" type="ORF">NDI89_14225</name>
</gene>
<dbReference type="InterPro" id="IPR013561">
    <property type="entry name" value="FilR1_middle_dom"/>
</dbReference>